<feature type="transmembrane region" description="Helical" evidence="1">
    <location>
        <begin position="113"/>
        <end position="131"/>
    </location>
</feature>
<feature type="transmembrane region" description="Helical" evidence="1">
    <location>
        <begin position="71"/>
        <end position="92"/>
    </location>
</feature>
<name>A0A813A0J9_9DINO</name>
<keyword evidence="1" id="KW-0472">Membrane</keyword>
<sequence>MALSFFTSAQLAIGALPVSSRFREAEGSIPGLSSFGSLLERAVEDSPLSTQSVDCILGREVRLKDQVQWQLIVPALGVASVFFFAVAGDCCAQDARPLRHRILRFALVWSNQFAPVLAAASASCLPCVSIAEGKAYAAFDPDIQCPNALPTLSMLKWAGMLGGVSLLVPLWWIWLARDLAWSRNLKVK</sequence>
<evidence type="ECO:0000256" key="1">
    <source>
        <dbReference type="SAM" id="Phobius"/>
    </source>
</evidence>
<protein>
    <submittedName>
        <fullName evidence="2">Pmp6 protein</fullName>
    </submittedName>
</protein>
<feature type="transmembrane region" description="Helical" evidence="1">
    <location>
        <begin position="157"/>
        <end position="176"/>
    </location>
</feature>
<dbReference type="EMBL" id="CAJNJA010051913">
    <property type="protein sequence ID" value="CAE7845117.1"/>
    <property type="molecule type" value="Genomic_DNA"/>
</dbReference>
<feature type="non-terminal residue" evidence="2">
    <location>
        <position position="188"/>
    </location>
</feature>
<accession>A0A813A0J9</accession>
<evidence type="ECO:0000313" key="3">
    <source>
        <dbReference type="Proteomes" id="UP000601435"/>
    </source>
</evidence>
<dbReference type="Proteomes" id="UP000601435">
    <property type="component" value="Unassembled WGS sequence"/>
</dbReference>
<comment type="caution">
    <text evidence="2">The sequence shown here is derived from an EMBL/GenBank/DDBJ whole genome shotgun (WGS) entry which is preliminary data.</text>
</comment>
<organism evidence="2 3">
    <name type="scientific">Symbiodinium necroappetens</name>
    <dbReference type="NCBI Taxonomy" id="1628268"/>
    <lineage>
        <taxon>Eukaryota</taxon>
        <taxon>Sar</taxon>
        <taxon>Alveolata</taxon>
        <taxon>Dinophyceae</taxon>
        <taxon>Suessiales</taxon>
        <taxon>Symbiodiniaceae</taxon>
        <taxon>Symbiodinium</taxon>
    </lineage>
</organism>
<proteinExistence type="predicted"/>
<dbReference type="OrthoDB" id="10378716at2759"/>
<reference evidence="2" key="1">
    <citation type="submission" date="2021-02" db="EMBL/GenBank/DDBJ databases">
        <authorList>
            <person name="Dougan E. K."/>
            <person name="Rhodes N."/>
            <person name="Thang M."/>
            <person name="Chan C."/>
        </authorList>
    </citation>
    <scope>NUCLEOTIDE SEQUENCE</scope>
</reference>
<dbReference type="AlphaFoldDB" id="A0A813A0J9"/>
<keyword evidence="3" id="KW-1185">Reference proteome</keyword>
<keyword evidence="1" id="KW-1133">Transmembrane helix</keyword>
<gene>
    <name evidence="2" type="primary">pmp6</name>
    <name evidence="2" type="ORF">SNEC2469_LOCUS25937</name>
</gene>
<keyword evidence="1" id="KW-0812">Transmembrane</keyword>
<evidence type="ECO:0000313" key="2">
    <source>
        <dbReference type="EMBL" id="CAE7845117.1"/>
    </source>
</evidence>